<dbReference type="InterPro" id="IPR014710">
    <property type="entry name" value="RmlC-like_jellyroll"/>
</dbReference>
<dbReference type="EMBL" id="VKID01000001">
    <property type="protein sequence ID" value="TRX99825.1"/>
    <property type="molecule type" value="Genomic_DNA"/>
</dbReference>
<evidence type="ECO:0000313" key="1">
    <source>
        <dbReference type="EMBL" id="TRX99825.1"/>
    </source>
</evidence>
<comment type="caution">
    <text evidence="1">The sequence shown here is derived from an EMBL/GenBank/DDBJ whole genome shotgun (WGS) entry which is preliminary data.</text>
</comment>
<sequence>MNYELFEFSQEGYKSLMTYQNWRVAILNYIDDCSLDGLIYFEAHHETDEVFVLLDGSATLLFLDVNDEKSLSIEAVHLEKNKIYNVKKDVYHTQVLSIDAKLLIIEEDNTGDLNSTKYYIDSKLRTKIKEIL</sequence>
<dbReference type="RefSeq" id="WP_012242675.1">
    <property type="nucleotide sequence ID" value="NZ_JACAOE010000001.1"/>
</dbReference>
<evidence type="ECO:0000313" key="2">
    <source>
        <dbReference type="Proteomes" id="UP000315938"/>
    </source>
</evidence>
<reference evidence="1 2" key="1">
    <citation type="submission" date="2019-07" db="EMBL/GenBank/DDBJ databases">
        <title>Genome sequence of Acholeplasma laidlawii strain with increased resistance to erythromycin.</title>
        <authorList>
            <person name="Medvedeva E.S."/>
            <person name="Baranova N.B."/>
            <person name="Siniagina M.N."/>
            <person name="Mouzykantov A."/>
            <person name="Chernova O.A."/>
            <person name="Chernov V.M."/>
        </authorList>
    </citation>
    <scope>NUCLEOTIDE SEQUENCE [LARGE SCALE GENOMIC DNA]</scope>
    <source>
        <strain evidence="1 2">PG8REry</strain>
    </source>
</reference>
<dbReference type="InterPro" id="IPR011051">
    <property type="entry name" value="RmlC_Cupin_sf"/>
</dbReference>
<dbReference type="AlphaFoldDB" id="A0A553II05"/>
<proteinExistence type="predicted"/>
<organism evidence="1 2">
    <name type="scientific">Acholeplasma laidlawii</name>
    <dbReference type="NCBI Taxonomy" id="2148"/>
    <lineage>
        <taxon>Bacteria</taxon>
        <taxon>Bacillati</taxon>
        <taxon>Mycoplasmatota</taxon>
        <taxon>Mollicutes</taxon>
        <taxon>Acholeplasmatales</taxon>
        <taxon>Acholeplasmataceae</taxon>
        <taxon>Acholeplasma</taxon>
    </lineage>
</organism>
<accession>A0A553II05</accession>
<name>A0A553II05_ACHLA</name>
<dbReference type="SUPFAM" id="SSF51182">
    <property type="entry name" value="RmlC-like cupins"/>
    <property type="match status" value="1"/>
</dbReference>
<dbReference type="Gene3D" id="2.60.120.10">
    <property type="entry name" value="Jelly Rolls"/>
    <property type="match status" value="1"/>
</dbReference>
<dbReference type="Proteomes" id="UP000315938">
    <property type="component" value="Unassembled WGS sequence"/>
</dbReference>
<protein>
    <submittedName>
        <fullName evidence="1">Uncharacterized protein</fullName>
    </submittedName>
</protein>
<gene>
    <name evidence="1" type="ORF">FNV44_01955</name>
</gene>
<dbReference type="GeneID" id="41338890"/>